<dbReference type="EMBL" id="CP000781">
    <property type="protein sequence ID" value="ABS68838.1"/>
    <property type="molecule type" value="Genomic_DNA"/>
</dbReference>
<keyword evidence="3" id="KW-1185">Reference proteome</keyword>
<feature type="region of interest" description="Disordered" evidence="1">
    <location>
        <begin position="63"/>
        <end position="84"/>
    </location>
</feature>
<dbReference type="AlphaFoldDB" id="A7ILE5"/>
<name>A7ILE5_XANP2</name>
<reference evidence="2 3" key="1">
    <citation type="submission" date="2007-07" db="EMBL/GenBank/DDBJ databases">
        <title>Complete sequence of chromosome of Xanthobacter autotrophicus Py2.</title>
        <authorList>
            <consortium name="US DOE Joint Genome Institute"/>
            <person name="Copeland A."/>
            <person name="Lucas S."/>
            <person name="Lapidus A."/>
            <person name="Barry K."/>
            <person name="Glavina del Rio T."/>
            <person name="Hammon N."/>
            <person name="Israni S."/>
            <person name="Dalin E."/>
            <person name="Tice H."/>
            <person name="Pitluck S."/>
            <person name="Sims D."/>
            <person name="Brettin T."/>
            <person name="Bruce D."/>
            <person name="Detter J.C."/>
            <person name="Han C."/>
            <person name="Tapia R."/>
            <person name="Brainard J."/>
            <person name="Schmutz J."/>
            <person name="Larimer F."/>
            <person name="Land M."/>
            <person name="Hauser L."/>
            <person name="Kyrpides N."/>
            <person name="Kim E."/>
            <person name="Ensigns S.A."/>
            <person name="Richardson P."/>
        </authorList>
    </citation>
    <scope>NUCLEOTIDE SEQUENCE [LARGE SCALE GENOMIC DNA]</scope>
    <source>
        <strain evidence="3">ATCC BAA-1158 / Py2</strain>
    </source>
</reference>
<gene>
    <name evidence="2" type="ordered locus">Xaut_3610</name>
</gene>
<organism evidence="2 3">
    <name type="scientific">Xanthobacter autotrophicus (strain ATCC BAA-1158 / Py2)</name>
    <dbReference type="NCBI Taxonomy" id="78245"/>
    <lineage>
        <taxon>Bacteria</taxon>
        <taxon>Pseudomonadati</taxon>
        <taxon>Pseudomonadota</taxon>
        <taxon>Alphaproteobacteria</taxon>
        <taxon>Hyphomicrobiales</taxon>
        <taxon>Xanthobacteraceae</taxon>
        <taxon>Xanthobacter</taxon>
    </lineage>
</organism>
<accession>A7ILE5</accession>
<evidence type="ECO:0000256" key="1">
    <source>
        <dbReference type="SAM" id="MobiDB-lite"/>
    </source>
</evidence>
<dbReference type="KEGG" id="xau:Xaut_3610"/>
<dbReference type="PhylomeDB" id="A7ILE5"/>
<sequence length="84" mass="8981">MTMAKKTLYVVQPYELGKRGALKAGVPLEVRTADDAMRVAERMALVKAGAVAFSRAVDAESEDADEPELIGRFGTTPDEALNAV</sequence>
<evidence type="ECO:0000313" key="3">
    <source>
        <dbReference type="Proteomes" id="UP000002417"/>
    </source>
</evidence>
<dbReference type="Proteomes" id="UP000002417">
    <property type="component" value="Chromosome"/>
</dbReference>
<proteinExistence type="predicted"/>
<protein>
    <submittedName>
        <fullName evidence="2">Uncharacterized protein</fullName>
    </submittedName>
</protein>
<evidence type="ECO:0000313" key="2">
    <source>
        <dbReference type="EMBL" id="ABS68838.1"/>
    </source>
</evidence>
<dbReference type="HOGENOM" id="CLU_172362_1_0_5"/>